<name>A0ABY8VAY1_9FLAO</name>
<keyword evidence="2" id="KW-1185">Reference proteome</keyword>
<dbReference type="Gene3D" id="3.40.1360.10">
    <property type="match status" value="1"/>
</dbReference>
<organism evidence="1 2">
    <name type="scientific">Empedobacter falsenii</name>
    <dbReference type="NCBI Taxonomy" id="343874"/>
    <lineage>
        <taxon>Bacteria</taxon>
        <taxon>Pseudomonadati</taxon>
        <taxon>Bacteroidota</taxon>
        <taxon>Flavobacteriia</taxon>
        <taxon>Flavobacteriales</taxon>
        <taxon>Weeksellaceae</taxon>
        <taxon>Empedobacter</taxon>
    </lineage>
</organism>
<evidence type="ECO:0000313" key="2">
    <source>
        <dbReference type="Proteomes" id="UP001223501"/>
    </source>
</evidence>
<protein>
    <submittedName>
        <fullName evidence="1">Toprim domain-containing protein</fullName>
    </submittedName>
</protein>
<dbReference type="RefSeq" id="WP_284583553.1">
    <property type="nucleotide sequence ID" value="NZ_CP106831.1"/>
</dbReference>
<dbReference type="Proteomes" id="UP001223501">
    <property type="component" value="Chromosome"/>
</dbReference>
<gene>
    <name evidence="1" type="ORF">OBA43_00370</name>
</gene>
<sequence>MKEISSFPLVQYLEERKLPLEIVNRYCKEIHYKLNQKTYYAIAFPNNENGYEIRNKYVKMCLVKKDISLIKNNQNQLKIFESWSDFISYLFLFPTHEFLYDFLILNSIALLRKNIELINKYESIQTYFDHDEAGKSTTIFLETELKTKVKDESYFYKNYKDLNEFIIFEK</sequence>
<accession>A0ABY8VAY1</accession>
<dbReference type="Pfam" id="PF13155">
    <property type="entry name" value="Toprim_2"/>
    <property type="match status" value="1"/>
</dbReference>
<reference evidence="1 2" key="1">
    <citation type="submission" date="2022-09" db="EMBL/GenBank/DDBJ databases">
        <title>Whole genome sequencing analysis of tet(X)-positive Empedobacter falsenii YWS9-3.</title>
        <authorList>
            <person name="Chen C."/>
            <person name="Lv Y.-L."/>
        </authorList>
    </citation>
    <scope>NUCLEOTIDE SEQUENCE [LARGE SCALE GENOMIC DNA]</scope>
    <source>
        <strain evidence="1 2">YWS9-3_T</strain>
    </source>
</reference>
<dbReference type="EMBL" id="CP106831">
    <property type="protein sequence ID" value="WIH97418.1"/>
    <property type="molecule type" value="Genomic_DNA"/>
</dbReference>
<evidence type="ECO:0000313" key="1">
    <source>
        <dbReference type="EMBL" id="WIH97418.1"/>
    </source>
</evidence>
<proteinExistence type="predicted"/>